<evidence type="ECO:0000313" key="2">
    <source>
        <dbReference type="Proteomes" id="UP000075880"/>
    </source>
</evidence>
<dbReference type="Proteomes" id="UP000075880">
    <property type="component" value="Unassembled WGS sequence"/>
</dbReference>
<accession>A0AAG5CRF2</accession>
<dbReference type="EnsemblMetazoa" id="ENSAATROPT001464">
    <property type="protein sequence ID" value="ENSAATROPP001410"/>
    <property type="gene ID" value="ENSAATROPG001159"/>
</dbReference>
<keyword evidence="2" id="KW-1185">Reference proteome</keyword>
<proteinExistence type="predicted"/>
<organism evidence="1 2">
    <name type="scientific">Anopheles atroparvus</name>
    <name type="common">European mosquito</name>
    <dbReference type="NCBI Taxonomy" id="41427"/>
    <lineage>
        <taxon>Eukaryota</taxon>
        <taxon>Metazoa</taxon>
        <taxon>Ecdysozoa</taxon>
        <taxon>Arthropoda</taxon>
        <taxon>Hexapoda</taxon>
        <taxon>Insecta</taxon>
        <taxon>Pterygota</taxon>
        <taxon>Neoptera</taxon>
        <taxon>Endopterygota</taxon>
        <taxon>Diptera</taxon>
        <taxon>Nematocera</taxon>
        <taxon>Culicoidea</taxon>
        <taxon>Culicidae</taxon>
        <taxon>Anophelinae</taxon>
        <taxon>Anopheles</taxon>
    </lineage>
</organism>
<protein>
    <submittedName>
        <fullName evidence="1">Uncharacterized protein</fullName>
    </submittedName>
</protein>
<dbReference type="AlphaFoldDB" id="A0AAG5CRF2"/>
<reference evidence="1" key="1">
    <citation type="submission" date="2024-04" db="UniProtKB">
        <authorList>
            <consortium name="EnsemblMetazoa"/>
        </authorList>
    </citation>
    <scope>IDENTIFICATION</scope>
    <source>
        <strain evidence="1">EBRO</strain>
    </source>
</reference>
<evidence type="ECO:0000313" key="1">
    <source>
        <dbReference type="EnsemblMetazoa" id="ENSAATROPP001410"/>
    </source>
</evidence>
<sequence length="170" mass="18795">MTIDLLRLPVLLQQATQHSHAVHPQQLLRHTRVGRTLPLAIAAVATLTAGDGVFAHTVPRVHDHRFLDDQTILDQLLTGVGVSNLVDFIRIQPDLLLAASHNRGCQPLLKLEGTENKFTSQPLLPGTSSVPLPLLQQSMQIRIFRCHVSPHCRIFSDEEPFSMHCTGLTA</sequence>
<name>A0AAG5CRF2_ANOAO</name>